<evidence type="ECO:0000313" key="1">
    <source>
        <dbReference type="EMBL" id="RIA93264.1"/>
    </source>
</evidence>
<name>A0A397TEF1_9GLOM</name>
<accession>A0A397TEF1</accession>
<dbReference type="AlphaFoldDB" id="A0A397TEF1"/>
<dbReference type="EMBL" id="QKYT01000107">
    <property type="protein sequence ID" value="RIA93264.1"/>
    <property type="molecule type" value="Genomic_DNA"/>
</dbReference>
<protein>
    <submittedName>
        <fullName evidence="1">Uncharacterized protein</fullName>
    </submittedName>
</protein>
<dbReference type="Proteomes" id="UP000265703">
    <property type="component" value="Unassembled WGS sequence"/>
</dbReference>
<proteinExistence type="predicted"/>
<reference evidence="1 2" key="1">
    <citation type="submission" date="2018-06" db="EMBL/GenBank/DDBJ databases">
        <title>Comparative genomics reveals the genomic features of Rhizophagus irregularis, R. cerebriforme, R. diaphanum and Gigaspora rosea, and their symbiotic lifestyle signature.</title>
        <authorList>
            <person name="Morin E."/>
            <person name="San Clemente H."/>
            <person name="Chen E.C.H."/>
            <person name="De La Providencia I."/>
            <person name="Hainaut M."/>
            <person name="Kuo A."/>
            <person name="Kohler A."/>
            <person name="Murat C."/>
            <person name="Tang N."/>
            <person name="Roy S."/>
            <person name="Loubradou J."/>
            <person name="Henrissat B."/>
            <person name="Grigoriev I.V."/>
            <person name="Corradi N."/>
            <person name="Roux C."/>
            <person name="Martin F.M."/>
        </authorList>
    </citation>
    <scope>NUCLEOTIDE SEQUENCE [LARGE SCALE GENOMIC DNA]</scope>
    <source>
        <strain evidence="1 2">DAOM 227022</strain>
    </source>
</reference>
<evidence type="ECO:0000313" key="2">
    <source>
        <dbReference type="Proteomes" id="UP000265703"/>
    </source>
</evidence>
<keyword evidence="2" id="KW-1185">Reference proteome</keyword>
<sequence>MVKSNVTMCQFDDRHLGLSLKNWISDYVRIYEENMMVRMASNDAAETLVLLSEMGKSANVTLRGVNEENEKDEKDYEMEQEM</sequence>
<organism evidence="1 2">
    <name type="scientific">Glomus cerebriforme</name>
    <dbReference type="NCBI Taxonomy" id="658196"/>
    <lineage>
        <taxon>Eukaryota</taxon>
        <taxon>Fungi</taxon>
        <taxon>Fungi incertae sedis</taxon>
        <taxon>Mucoromycota</taxon>
        <taxon>Glomeromycotina</taxon>
        <taxon>Glomeromycetes</taxon>
        <taxon>Glomerales</taxon>
        <taxon>Glomeraceae</taxon>
        <taxon>Glomus</taxon>
    </lineage>
</organism>
<comment type="caution">
    <text evidence="1">The sequence shown here is derived from an EMBL/GenBank/DDBJ whole genome shotgun (WGS) entry which is preliminary data.</text>
</comment>
<gene>
    <name evidence="1" type="ORF">C1645_819574</name>
</gene>